<dbReference type="GO" id="GO:0005737">
    <property type="term" value="C:cytoplasm"/>
    <property type="evidence" value="ECO:0007669"/>
    <property type="project" value="TreeGrafter"/>
</dbReference>
<keyword evidence="5 12" id="KW-0235">DNA replication</keyword>
<evidence type="ECO:0000313" key="18">
    <source>
        <dbReference type="Proteomes" id="UP000051922"/>
    </source>
</evidence>
<dbReference type="InterPro" id="IPR034151">
    <property type="entry name" value="TOPRIM_DnaG_bac"/>
</dbReference>
<dbReference type="PIRSF" id="PIRSF002811">
    <property type="entry name" value="DnaG"/>
    <property type="match status" value="1"/>
</dbReference>
<keyword evidence="2 12" id="KW-0639">Primosome</keyword>
<dbReference type="InterPro" id="IPR016136">
    <property type="entry name" value="DNA_helicase_N/primase_C"/>
</dbReference>
<dbReference type="Gene3D" id="3.40.1360.10">
    <property type="match status" value="1"/>
</dbReference>
<dbReference type="SUPFAM" id="SSF56731">
    <property type="entry name" value="DNA primase core"/>
    <property type="match status" value="1"/>
</dbReference>
<dbReference type="SMART" id="SM00400">
    <property type="entry name" value="ZnF_CHCC"/>
    <property type="match status" value="1"/>
</dbReference>
<comment type="domain">
    <text evidence="12">Contains an N-terminal zinc-binding domain, a central core domain that contains the primase activity, and a C-terminal DnaB-binding domain.</text>
</comment>
<dbReference type="Gene3D" id="1.10.860.10">
    <property type="entry name" value="DNAb Helicase, Chain A"/>
    <property type="match status" value="1"/>
</dbReference>
<name>A0A0R1U2G3_9LACO</name>
<dbReference type="Pfam" id="PF10410">
    <property type="entry name" value="DnaB_bind"/>
    <property type="match status" value="1"/>
</dbReference>
<comment type="cofactor">
    <cofactor evidence="12 13 14">
        <name>Zn(2+)</name>
        <dbReference type="ChEBI" id="CHEBI:29105"/>
    </cofactor>
    <text evidence="12 13 14">Binds 1 zinc ion per monomer.</text>
</comment>
<keyword evidence="10 12" id="KW-0238">DNA-binding</keyword>
<sequence length="627" mass="69497">MGVMVLAKMIPEATIDQVQNAVNIVDYVGQFVQLKKQGQNMFGLCPFHDENTPSFSVNEEKQIFHCFSCGRGGSVFKFVMDLDGVSFPEAVAKVAEFGHVDVQINTTVNQPRESATATRQKEILAQVQKLFNHLLVNTAQGEPALDYLHGRQMTDETIEHFGIGFAPSDDQMLRKYLTKEGVSYEEQRASGLFVDRDGGELATRFTNRVMFPLRNERGQTIGFSGRVLGKQDGVAKYLNSPETELFNKRDTLFNLDQAKAAINPDKRFYLFEGFMDVITAYEAGVQTGIASMGTSLTREQIGIIDRVANEVVISYDGDMPGQKAADRALGMLQNARDLRYSVCLLPDGMDPDEFIKSRGADAFKQQLQHVLTPIAFRIMFLANGVDMTNDHDKIAYVDAALAEIARETEAVPRSLYLDQLAERSGVPRDALAQQLASTQVAPAPALGADNPFGAWDDNDMPPEPTGGWSDVPPADPAGQPQTFAKPQTVRISRFEKAERALLYYMLTDSETANLMGAEAVHFPHDLYQTIAQQWQDYRADGHDDISGFTTRLSDEEGQTVAALLSTPWPPVNDETTDGLLKVLGGSDLRQQLGTVKEQLQQAQRLGDQEGQTRLANQYFELMRQLKA</sequence>
<feature type="region of interest" description="Disordered" evidence="15">
    <location>
        <begin position="446"/>
        <end position="467"/>
    </location>
</feature>
<accession>A0A0R1U2G3</accession>
<evidence type="ECO:0000256" key="4">
    <source>
        <dbReference type="ARBA" id="ARBA00022695"/>
    </source>
</evidence>
<dbReference type="Pfam" id="PF13155">
    <property type="entry name" value="Toprim_2"/>
    <property type="match status" value="1"/>
</dbReference>
<keyword evidence="9" id="KW-0460">Magnesium</keyword>
<comment type="similarity">
    <text evidence="12 13">Belongs to the DnaG primase family.</text>
</comment>
<dbReference type="InterPro" id="IPR030846">
    <property type="entry name" value="DnaG_bac"/>
</dbReference>
<dbReference type="PANTHER" id="PTHR30313">
    <property type="entry name" value="DNA PRIMASE"/>
    <property type="match status" value="1"/>
</dbReference>
<dbReference type="Gene3D" id="3.90.580.10">
    <property type="entry name" value="Zinc finger, CHC2-type domain"/>
    <property type="match status" value="1"/>
</dbReference>
<dbReference type="SMART" id="SM00493">
    <property type="entry name" value="TOPRIM"/>
    <property type="match status" value="1"/>
</dbReference>
<evidence type="ECO:0000256" key="7">
    <source>
        <dbReference type="ARBA" id="ARBA00022771"/>
    </source>
</evidence>
<dbReference type="PROSITE" id="PS50880">
    <property type="entry name" value="TOPRIM"/>
    <property type="match status" value="1"/>
</dbReference>
<evidence type="ECO:0000256" key="11">
    <source>
        <dbReference type="ARBA" id="ARBA00023163"/>
    </source>
</evidence>
<dbReference type="GO" id="GO:1990077">
    <property type="term" value="C:primosome complex"/>
    <property type="evidence" value="ECO:0007669"/>
    <property type="project" value="UniProtKB-KW"/>
</dbReference>
<evidence type="ECO:0000259" key="16">
    <source>
        <dbReference type="PROSITE" id="PS50880"/>
    </source>
</evidence>
<dbReference type="InterPro" id="IPR006295">
    <property type="entry name" value="DNA_primase_DnaG"/>
</dbReference>
<dbReference type="InterPro" id="IPR036977">
    <property type="entry name" value="DNA_primase_Znf_CHC2"/>
</dbReference>
<keyword evidence="8 12" id="KW-0862">Zinc</keyword>
<evidence type="ECO:0000256" key="15">
    <source>
        <dbReference type="SAM" id="MobiDB-lite"/>
    </source>
</evidence>
<evidence type="ECO:0000256" key="1">
    <source>
        <dbReference type="ARBA" id="ARBA00022478"/>
    </source>
</evidence>
<dbReference type="HAMAP" id="MF_00974">
    <property type="entry name" value="DNA_primase_DnaG"/>
    <property type="match status" value="1"/>
</dbReference>
<dbReference type="Proteomes" id="UP000051922">
    <property type="component" value="Unassembled WGS sequence"/>
</dbReference>
<dbReference type="GO" id="GO:0003677">
    <property type="term" value="F:DNA binding"/>
    <property type="evidence" value="ECO:0007669"/>
    <property type="project" value="UniProtKB-KW"/>
</dbReference>
<dbReference type="InterPro" id="IPR006171">
    <property type="entry name" value="TOPRIM_dom"/>
</dbReference>
<keyword evidence="4 12" id="KW-0548">Nucleotidyltransferase</keyword>
<evidence type="ECO:0000256" key="2">
    <source>
        <dbReference type="ARBA" id="ARBA00022515"/>
    </source>
</evidence>
<dbReference type="SUPFAM" id="SSF57783">
    <property type="entry name" value="Zinc beta-ribbon"/>
    <property type="match status" value="1"/>
</dbReference>
<evidence type="ECO:0000256" key="9">
    <source>
        <dbReference type="ARBA" id="ARBA00022842"/>
    </source>
</evidence>
<keyword evidence="3 12" id="KW-0808">Transferase</keyword>
<comment type="subunit">
    <text evidence="12">Monomer. Interacts with DnaB.</text>
</comment>
<evidence type="ECO:0000256" key="12">
    <source>
        <dbReference type="HAMAP-Rule" id="MF_00974"/>
    </source>
</evidence>
<dbReference type="GO" id="GO:0003899">
    <property type="term" value="F:DNA-directed RNA polymerase activity"/>
    <property type="evidence" value="ECO:0007669"/>
    <property type="project" value="UniProtKB-UniRule"/>
</dbReference>
<dbReference type="EC" id="2.7.7.101" evidence="12"/>
<dbReference type="Gene3D" id="3.90.980.10">
    <property type="entry name" value="DNA primase, catalytic core, N-terminal domain"/>
    <property type="match status" value="1"/>
</dbReference>
<keyword evidence="6 12" id="KW-0479">Metal-binding</keyword>
<keyword evidence="18" id="KW-1185">Reference proteome</keyword>
<evidence type="ECO:0000256" key="14">
    <source>
        <dbReference type="PIRSR" id="PIRSR002811-1"/>
    </source>
</evidence>
<reference evidence="17 18" key="1">
    <citation type="journal article" date="2015" name="Genome Announc.">
        <title>Expanding the biotechnology potential of lactobacilli through comparative genomics of 213 strains and associated genera.</title>
        <authorList>
            <person name="Sun Z."/>
            <person name="Harris H.M."/>
            <person name="McCann A."/>
            <person name="Guo C."/>
            <person name="Argimon S."/>
            <person name="Zhang W."/>
            <person name="Yang X."/>
            <person name="Jeffery I.B."/>
            <person name="Cooney J.C."/>
            <person name="Kagawa T.F."/>
            <person name="Liu W."/>
            <person name="Song Y."/>
            <person name="Salvetti E."/>
            <person name="Wrobel A."/>
            <person name="Rasinkangas P."/>
            <person name="Parkhill J."/>
            <person name="Rea M.C."/>
            <person name="O'Sullivan O."/>
            <person name="Ritari J."/>
            <person name="Douillard F.P."/>
            <person name="Paul Ross R."/>
            <person name="Yang R."/>
            <person name="Briner A.E."/>
            <person name="Felis G.E."/>
            <person name="de Vos W.M."/>
            <person name="Barrangou R."/>
            <person name="Klaenhammer T.R."/>
            <person name="Caufield P.W."/>
            <person name="Cui Y."/>
            <person name="Zhang H."/>
            <person name="O'Toole P.W."/>
        </authorList>
    </citation>
    <scope>NUCLEOTIDE SEQUENCE [LARGE SCALE GENOMIC DNA]</scope>
    <source>
        <strain evidence="17 18">DSM 15945</strain>
    </source>
</reference>
<proteinExistence type="inferred from homology"/>
<dbReference type="Pfam" id="PF01807">
    <property type="entry name" value="Zn_ribbon_DnaG"/>
    <property type="match status" value="1"/>
</dbReference>
<evidence type="ECO:0000256" key="3">
    <source>
        <dbReference type="ARBA" id="ARBA00022679"/>
    </source>
</evidence>
<dbReference type="GO" id="GO:0000428">
    <property type="term" value="C:DNA-directed RNA polymerase complex"/>
    <property type="evidence" value="ECO:0007669"/>
    <property type="project" value="UniProtKB-KW"/>
</dbReference>
<dbReference type="AlphaFoldDB" id="A0A0R1U2G3"/>
<keyword evidence="7 12" id="KW-0863">Zinc-finger</keyword>
<keyword evidence="1 12" id="KW-0240">DNA-directed RNA polymerase</keyword>
<feature type="domain" description="Toprim" evidence="16">
    <location>
        <begin position="266"/>
        <end position="346"/>
    </location>
</feature>
<keyword evidence="11 12" id="KW-0804">Transcription</keyword>
<dbReference type="CDD" id="cd03364">
    <property type="entry name" value="TOPRIM_DnaG_primases"/>
    <property type="match status" value="1"/>
</dbReference>
<feature type="zinc finger region" description="CHC2-type" evidence="12 14">
    <location>
        <begin position="45"/>
        <end position="69"/>
    </location>
</feature>
<dbReference type="PATRIC" id="fig|1423783.4.peg.1620"/>
<dbReference type="InterPro" id="IPR037068">
    <property type="entry name" value="DNA_primase_core_N_sf"/>
</dbReference>
<dbReference type="InterPro" id="IPR002694">
    <property type="entry name" value="Znf_CHC2"/>
</dbReference>
<dbReference type="NCBIfam" id="TIGR01391">
    <property type="entry name" value="dnaG"/>
    <property type="match status" value="1"/>
</dbReference>
<organism evidence="17 18">
    <name type="scientific">Lacticaseibacillus pantheris DSM 15945 = JCM 12539 = NBRC 106106</name>
    <dbReference type="NCBI Taxonomy" id="1423783"/>
    <lineage>
        <taxon>Bacteria</taxon>
        <taxon>Bacillati</taxon>
        <taxon>Bacillota</taxon>
        <taxon>Bacilli</taxon>
        <taxon>Lactobacillales</taxon>
        <taxon>Lactobacillaceae</taxon>
        <taxon>Lacticaseibacillus</taxon>
    </lineage>
</organism>
<dbReference type="FunFam" id="3.90.580.10:FF:000001">
    <property type="entry name" value="DNA primase"/>
    <property type="match status" value="1"/>
</dbReference>
<comment type="caution">
    <text evidence="17">The sequence shown here is derived from an EMBL/GenBank/DDBJ whole genome shotgun (WGS) entry which is preliminary data.</text>
</comment>
<evidence type="ECO:0000256" key="13">
    <source>
        <dbReference type="PIRNR" id="PIRNR002811"/>
    </source>
</evidence>
<dbReference type="Pfam" id="PF08275">
    <property type="entry name" value="DNAG_N"/>
    <property type="match status" value="1"/>
</dbReference>
<gene>
    <name evidence="12" type="primary">dnaG</name>
    <name evidence="17" type="ORF">FC50_GL001578</name>
</gene>
<dbReference type="STRING" id="1423783.FC50_GL001578"/>
<dbReference type="EMBL" id="AZFJ01000052">
    <property type="protein sequence ID" value="KRL85416.1"/>
    <property type="molecule type" value="Genomic_DNA"/>
</dbReference>
<comment type="catalytic activity">
    <reaction evidence="12">
        <text>ssDNA + n NTP = ssDNA/pppN(pN)n-1 hybrid + (n-1) diphosphate.</text>
        <dbReference type="EC" id="2.7.7.101"/>
    </reaction>
</comment>
<dbReference type="GO" id="GO:0008270">
    <property type="term" value="F:zinc ion binding"/>
    <property type="evidence" value="ECO:0007669"/>
    <property type="project" value="UniProtKB-UniRule"/>
</dbReference>
<comment type="function">
    <text evidence="12 13">RNA polymerase that catalyzes the synthesis of short RNA molecules used as primers for DNA polymerase during DNA replication.</text>
</comment>
<evidence type="ECO:0000256" key="10">
    <source>
        <dbReference type="ARBA" id="ARBA00023125"/>
    </source>
</evidence>
<evidence type="ECO:0000256" key="8">
    <source>
        <dbReference type="ARBA" id="ARBA00022833"/>
    </source>
</evidence>
<protein>
    <recommendedName>
        <fullName evidence="12 13">DNA primase</fullName>
        <ecNumber evidence="12">2.7.7.101</ecNumber>
    </recommendedName>
</protein>
<dbReference type="GO" id="GO:0006269">
    <property type="term" value="P:DNA replication, synthesis of primer"/>
    <property type="evidence" value="ECO:0007669"/>
    <property type="project" value="UniProtKB-UniRule"/>
</dbReference>
<dbReference type="InterPro" id="IPR013264">
    <property type="entry name" value="DNAG_N"/>
</dbReference>
<dbReference type="PANTHER" id="PTHR30313:SF2">
    <property type="entry name" value="DNA PRIMASE"/>
    <property type="match status" value="1"/>
</dbReference>
<evidence type="ECO:0000256" key="6">
    <source>
        <dbReference type="ARBA" id="ARBA00022723"/>
    </source>
</evidence>
<dbReference type="InterPro" id="IPR050219">
    <property type="entry name" value="DnaG_primase"/>
</dbReference>
<dbReference type="InterPro" id="IPR019475">
    <property type="entry name" value="DNA_primase_DnaB-bd"/>
</dbReference>
<evidence type="ECO:0000256" key="5">
    <source>
        <dbReference type="ARBA" id="ARBA00022705"/>
    </source>
</evidence>
<evidence type="ECO:0000313" key="17">
    <source>
        <dbReference type="EMBL" id="KRL85416.1"/>
    </source>
</evidence>